<comment type="caution">
    <text evidence="2">The sequence shown here is derived from an EMBL/GenBank/DDBJ whole genome shotgun (WGS) entry which is preliminary data.</text>
</comment>
<feature type="region of interest" description="Disordered" evidence="1">
    <location>
        <begin position="1"/>
        <end position="47"/>
    </location>
</feature>
<accession>A0ABD3CUI1</accession>
<evidence type="ECO:0000313" key="3">
    <source>
        <dbReference type="Proteomes" id="UP001632038"/>
    </source>
</evidence>
<gene>
    <name evidence="2" type="ORF">CASFOL_025206</name>
</gene>
<protein>
    <submittedName>
        <fullName evidence="2">Uncharacterized protein</fullName>
    </submittedName>
</protein>
<dbReference type="Proteomes" id="UP001632038">
    <property type="component" value="Unassembled WGS sequence"/>
</dbReference>
<feature type="compositionally biased region" description="Low complexity" evidence="1">
    <location>
        <begin position="11"/>
        <end position="33"/>
    </location>
</feature>
<evidence type="ECO:0000256" key="1">
    <source>
        <dbReference type="SAM" id="MobiDB-lite"/>
    </source>
</evidence>
<keyword evidence="3" id="KW-1185">Reference proteome</keyword>
<name>A0ABD3CUI1_9LAMI</name>
<reference evidence="3" key="1">
    <citation type="journal article" date="2024" name="IScience">
        <title>Strigolactones Initiate the Formation of Haustorium-like Structures in Castilleja.</title>
        <authorList>
            <person name="Buerger M."/>
            <person name="Peterson D."/>
            <person name="Chory J."/>
        </authorList>
    </citation>
    <scope>NUCLEOTIDE SEQUENCE [LARGE SCALE GENOMIC DNA]</scope>
</reference>
<proteinExistence type="predicted"/>
<organism evidence="2 3">
    <name type="scientific">Castilleja foliolosa</name>
    <dbReference type="NCBI Taxonomy" id="1961234"/>
    <lineage>
        <taxon>Eukaryota</taxon>
        <taxon>Viridiplantae</taxon>
        <taxon>Streptophyta</taxon>
        <taxon>Embryophyta</taxon>
        <taxon>Tracheophyta</taxon>
        <taxon>Spermatophyta</taxon>
        <taxon>Magnoliopsida</taxon>
        <taxon>eudicotyledons</taxon>
        <taxon>Gunneridae</taxon>
        <taxon>Pentapetalae</taxon>
        <taxon>asterids</taxon>
        <taxon>lamiids</taxon>
        <taxon>Lamiales</taxon>
        <taxon>Orobanchaceae</taxon>
        <taxon>Pedicularideae</taxon>
        <taxon>Castillejinae</taxon>
        <taxon>Castilleja</taxon>
    </lineage>
</organism>
<evidence type="ECO:0000313" key="2">
    <source>
        <dbReference type="EMBL" id="KAL3632222.1"/>
    </source>
</evidence>
<dbReference type="EMBL" id="JAVIJP010000032">
    <property type="protein sequence ID" value="KAL3632222.1"/>
    <property type="molecule type" value="Genomic_DNA"/>
</dbReference>
<sequence>MRIRGRKPSSVEDCSLSSSSSPSSSSSSSYHSSITAPHSLASSEKPSNYCPSPSLMAMMGSSHRCHGLDLLVKAIHQVTEGSVVGVPYIQRRITIRRRRRRRCLEFDSFLFDGLSKRKGNGLGGES</sequence>
<dbReference type="AlphaFoldDB" id="A0ABD3CUI1"/>
<feature type="compositionally biased region" description="Polar residues" evidence="1">
    <location>
        <begin position="34"/>
        <end position="47"/>
    </location>
</feature>